<dbReference type="InterPro" id="IPR000383">
    <property type="entry name" value="Xaa-Pro-like_dom"/>
</dbReference>
<evidence type="ECO:0000313" key="3">
    <source>
        <dbReference type="EMBL" id="MCO6049732.1"/>
    </source>
</evidence>
<dbReference type="Gene3D" id="2.60.120.260">
    <property type="entry name" value="Galactose-binding domain-like"/>
    <property type="match status" value="1"/>
</dbReference>
<dbReference type="SMART" id="SM00939">
    <property type="entry name" value="PepX_C"/>
    <property type="match status" value="1"/>
</dbReference>
<dbReference type="PANTHER" id="PTHR43056:SF10">
    <property type="entry name" value="COCE_NOND FAMILY, PUTATIVE (AFU_ORTHOLOGUE AFUA_7G00600)-RELATED"/>
    <property type="match status" value="1"/>
</dbReference>
<evidence type="ECO:0000256" key="1">
    <source>
        <dbReference type="ARBA" id="ARBA00022801"/>
    </source>
</evidence>
<dbReference type="Gene3D" id="3.40.50.1820">
    <property type="entry name" value="alpha/beta hydrolase"/>
    <property type="match status" value="1"/>
</dbReference>
<dbReference type="InterPro" id="IPR008979">
    <property type="entry name" value="Galactose-bd-like_sf"/>
</dbReference>
<dbReference type="Gene3D" id="1.10.3020.10">
    <property type="entry name" value="alpha-amino acid ester hydrolase ( Helical cap domain)"/>
    <property type="match status" value="1"/>
</dbReference>
<dbReference type="InterPro" id="IPR050585">
    <property type="entry name" value="Xaa-Pro_dipeptidyl-ppase/CocE"/>
</dbReference>
<protein>
    <submittedName>
        <fullName evidence="3">CocE/NonD family hydrolase</fullName>
    </submittedName>
</protein>
<dbReference type="PANTHER" id="PTHR43056">
    <property type="entry name" value="PEPTIDASE S9 PROLYL OLIGOPEPTIDASE"/>
    <property type="match status" value="1"/>
</dbReference>
<comment type="caution">
    <text evidence="3">The sequence shown here is derived from an EMBL/GenBank/DDBJ whole genome shotgun (WGS) entry which is preliminary data.</text>
</comment>
<sequence>MKTVTQFPRKVLEYPDWGITMPDGCRLSARVWMPEDAEANPVPVILEHLPYRKRDGTNARDALTHPYFAGHGYASIRVDMRGNGDSEGLMEDEYSEQEWQDACDVIAWAASQPWCNGRVGMMGISWGGFNSLQVAAKQPEALKAIITLCSTDDRYADDIHYKGGCLLNENMGWGATMLSYSSRPPDPALVGEKWRDMWLDRLENEPYLPALWLRHQHRDAYWKRGSVCEDFSRIKAATLAVGGWGDAYKNAVSRLVEGIKPYAPVKGIVGPWIHKYPHFAVPKPAIGFLQEALRWWDRWLKDEKTGVENDPDMRLFVMDSEPPRDWYEERQGRWIAESHWPSPNIHPKTLRFGEGGVLDEAAPLPEPFPIRSPQDCGTKGGEYCAIWLGPELPGDQRSDDEKSACFDGEPLAGGLDIVGAPVVRLTLASDKERALVAVRLCDVAPDGSSTRITYGVLNLTHRDSHEHPQPIIPGDPMEIMVQLDDIAYRVSAGNRLRVAISSTYWPLVWPSPEEATLTLHEGAVDLPIRPSGDDGHVRFAEPEGATPWAVETLRKGSNRRDWETEPVTGKVRLRIEDDFGEVRDLDHGLITGSTARELWTIEPDDPLSALGETHWTETLRRDDGWSVRTETFSTMRSDEEMFYLTGRIEAYKGETLVFERDFDERIARDLV</sequence>
<keyword evidence="4" id="KW-1185">Reference proteome</keyword>
<proteinExistence type="predicted"/>
<accession>A0ABT1C4M5</accession>
<dbReference type="SUPFAM" id="SSF53474">
    <property type="entry name" value="alpha/beta-Hydrolases"/>
    <property type="match status" value="1"/>
</dbReference>
<dbReference type="GO" id="GO:0016787">
    <property type="term" value="F:hydrolase activity"/>
    <property type="evidence" value="ECO:0007669"/>
    <property type="project" value="UniProtKB-KW"/>
</dbReference>
<dbReference type="Pfam" id="PF08530">
    <property type="entry name" value="PepX_C"/>
    <property type="match status" value="1"/>
</dbReference>
<name>A0ABT1C4M5_9HYPH</name>
<organism evidence="3 4">
    <name type="scientific">Mesorhizobium liriopis</name>
    <dbReference type="NCBI Taxonomy" id="2953882"/>
    <lineage>
        <taxon>Bacteria</taxon>
        <taxon>Pseudomonadati</taxon>
        <taxon>Pseudomonadota</taxon>
        <taxon>Alphaproteobacteria</taxon>
        <taxon>Hyphomicrobiales</taxon>
        <taxon>Phyllobacteriaceae</taxon>
        <taxon>Mesorhizobium</taxon>
    </lineage>
</organism>
<dbReference type="InterPro" id="IPR029058">
    <property type="entry name" value="AB_hydrolase_fold"/>
</dbReference>
<dbReference type="EMBL" id="JAMXQS010000004">
    <property type="protein sequence ID" value="MCO6049732.1"/>
    <property type="molecule type" value="Genomic_DNA"/>
</dbReference>
<dbReference type="InterPro" id="IPR005674">
    <property type="entry name" value="CocE/Ser_esterase"/>
</dbReference>
<dbReference type="NCBIfam" id="TIGR00976">
    <property type="entry name" value="CocE_NonD"/>
    <property type="match status" value="1"/>
</dbReference>
<dbReference type="InterPro" id="IPR013736">
    <property type="entry name" value="Xaa-Pro_dipept_C"/>
</dbReference>
<dbReference type="Proteomes" id="UP001205906">
    <property type="component" value="Unassembled WGS sequence"/>
</dbReference>
<dbReference type="SUPFAM" id="SSF49785">
    <property type="entry name" value="Galactose-binding domain-like"/>
    <property type="match status" value="1"/>
</dbReference>
<gene>
    <name evidence="3" type="ORF">NGM99_07995</name>
</gene>
<evidence type="ECO:0000313" key="4">
    <source>
        <dbReference type="Proteomes" id="UP001205906"/>
    </source>
</evidence>
<dbReference type="Pfam" id="PF02129">
    <property type="entry name" value="Peptidase_S15"/>
    <property type="match status" value="1"/>
</dbReference>
<dbReference type="RefSeq" id="WP_252817836.1">
    <property type="nucleotide sequence ID" value="NZ_JAMXQS010000004.1"/>
</dbReference>
<evidence type="ECO:0000259" key="2">
    <source>
        <dbReference type="SMART" id="SM00939"/>
    </source>
</evidence>
<reference evidence="3 4" key="1">
    <citation type="submission" date="2022-06" db="EMBL/GenBank/DDBJ databases">
        <title>Mesorhizobium sp. strain RP14 Genome sequencing and assembly.</title>
        <authorList>
            <person name="Kim I."/>
        </authorList>
    </citation>
    <scope>NUCLEOTIDE SEQUENCE [LARGE SCALE GENOMIC DNA]</scope>
    <source>
        <strain evidence="4">RP14(2022)</strain>
    </source>
</reference>
<keyword evidence="1 3" id="KW-0378">Hydrolase</keyword>
<feature type="domain" description="Xaa-Pro dipeptidyl-peptidase C-terminal" evidence="2">
    <location>
        <begin position="293"/>
        <end position="548"/>
    </location>
</feature>